<feature type="domain" description="Methylguanine DNA methyltransferase ribonuclease-like" evidence="11">
    <location>
        <begin position="38"/>
        <end position="113"/>
    </location>
</feature>
<dbReference type="InterPro" id="IPR036388">
    <property type="entry name" value="WH-like_DNA-bd_sf"/>
</dbReference>
<evidence type="ECO:0000256" key="3">
    <source>
        <dbReference type="ARBA" id="ARBA00022490"/>
    </source>
</evidence>
<evidence type="ECO:0000256" key="1">
    <source>
        <dbReference type="ARBA" id="ARBA00001286"/>
    </source>
</evidence>
<dbReference type="HAMAP" id="MF_00772">
    <property type="entry name" value="OGT"/>
    <property type="match status" value="1"/>
</dbReference>
<dbReference type="EMBL" id="JACCBU010000001">
    <property type="protein sequence ID" value="NYE74025.1"/>
    <property type="molecule type" value="Genomic_DNA"/>
</dbReference>
<dbReference type="SUPFAM" id="SSF53155">
    <property type="entry name" value="Methylated DNA-protein cysteine methyltransferase domain"/>
    <property type="match status" value="1"/>
</dbReference>
<comment type="catalytic activity">
    <reaction evidence="8 9">
        <text>a 6-O-methyl-2'-deoxyguanosine in DNA + L-cysteinyl-[protein] = S-methyl-L-cysteinyl-[protein] + a 2'-deoxyguanosine in DNA</text>
        <dbReference type="Rhea" id="RHEA:24000"/>
        <dbReference type="Rhea" id="RHEA-COMP:10131"/>
        <dbReference type="Rhea" id="RHEA-COMP:10132"/>
        <dbReference type="Rhea" id="RHEA-COMP:11367"/>
        <dbReference type="Rhea" id="RHEA-COMP:11368"/>
        <dbReference type="ChEBI" id="CHEBI:29950"/>
        <dbReference type="ChEBI" id="CHEBI:82612"/>
        <dbReference type="ChEBI" id="CHEBI:85445"/>
        <dbReference type="ChEBI" id="CHEBI:85448"/>
        <dbReference type="EC" id="2.1.1.63"/>
    </reaction>
</comment>
<organism evidence="12 13">
    <name type="scientific">Microlunatus parietis</name>
    <dbReference type="NCBI Taxonomy" id="682979"/>
    <lineage>
        <taxon>Bacteria</taxon>
        <taxon>Bacillati</taxon>
        <taxon>Actinomycetota</taxon>
        <taxon>Actinomycetes</taxon>
        <taxon>Propionibacteriales</taxon>
        <taxon>Propionibacteriaceae</taxon>
        <taxon>Microlunatus</taxon>
    </lineage>
</organism>
<gene>
    <name evidence="12" type="ORF">BKA15_005354</name>
</gene>
<dbReference type="Pfam" id="PF02870">
    <property type="entry name" value="Methyltransf_1N"/>
    <property type="match status" value="1"/>
</dbReference>
<dbReference type="InterPro" id="IPR036217">
    <property type="entry name" value="MethylDNA_cys_MeTrfase_DNAb"/>
</dbReference>
<sequence length="198" mass="21368">MIDESLDPLIDEEPAGLAGLKDRLAKLAGDSGLLDVGYLIMDSPLGPLLLAATERGLVRVAYQIQDHDRVIAELSQKISPRVLRAPRRLDPVARELDEYFAGQRSEFDLDLDLVLTAGFRQQVLRELPTIAYGSTASYRQIAERAGSPRAFRAVGTACALNPLPIVLPCHRVVPTSGGIGRYAGGPEAKAALLALESR</sequence>
<evidence type="ECO:0000256" key="7">
    <source>
        <dbReference type="ARBA" id="ARBA00023204"/>
    </source>
</evidence>
<evidence type="ECO:0000259" key="10">
    <source>
        <dbReference type="Pfam" id="PF01035"/>
    </source>
</evidence>
<dbReference type="EC" id="2.1.1.63" evidence="9"/>
<dbReference type="Pfam" id="PF01035">
    <property type="entry name" value="DNA_binding_1"/>
    <property type="match status" value="1"/>
</dbReference>
<dbReference type="InterPro" id="IPR014048">
    <property type="entry name" value="MethylDNA_cys_MeTrfase_DNA-bd"/>
</dbReference>
<dbReference type="CDD" id="cd06445">
    <property type="entry name" value="ATase"/>
    <property type="match status" value="1"/>
</dbReference>
<protein>
    <recommendedName>
        <fullName evidence="9">Methylated-DNA--protein-cysteine methyltransferase</fullName>
        <ecNumber evidence="9">2.1.1.63</ecNumber>
    </recommendedName>
    <alternativeName>
        <fullName evidence="9">6-O-methylguanine-DNA methyltransferase</fullName>
        <shortName evidence="9">MGMT</shortName>
    </alternativeName>
    <alternativeName>
        <fullName evidence="9">O-6-methylguanine-DNA-alkyltransferase</fullName>
    </alternativeName>
</protein>
<dbReference type="GO" id="GO:0032259">
    <property type="term" value="P:methylation"/>
    <property type="evidence" value="ECO:0007669"/>
    <property type="project" value="UniProtKB-KW"/>
</dbReference>
<comment type="catalytic activity">
    <reaction evidence="1 9">
        <text>a 4-O-methyl-thymidine in DNA + L-cysteinyl-[protein] = a thymidine in DNA + S-methyl-L-cysteinyl-[protein]</text>
        <dbReference type="Rhea" id="RHEA:53428"/>
        <dbReference type="Rhea" id="RHEA-COMP:10131"/>
        <dbReference type="Rhea" id="RHEA-COMP:10132"/>
        <dbReference type="Rhea" id="RHEA-COMP:13555"/>
        <dbReference type="Rhea" id="RHEA-COMP:13556"/>
        <dbReference type="ChEBI" id="CHEBI:29950"/>
        <dbReference type="ChEBI" id="CHEBI:82612"/>
        <dbReference type="ChEBI" id="CHEBI:137386"/>
        <dbReference type="ChEBI" id="CHEBI:137387"/>
        <dbReference type="EC" id="2.1.1.63"/>
    </reaction>
</comment>
<dbReference type="GO" id="GO:0005737">
    <property type="term" value="C:cytoplasm"/>
    <property type="evidence" value="ECO:0007669"/>
    <property type="project" value="UniProtKB-SubCell"/>
</dbReference>
<keyword evidence="13" id="KW-1185">Reference proteome</keyword>
<evidence type="ECO:0000256" key="6">
    <source>
        <dbReference type="ARBA" id="ARBA00022763"/>
    </source>
</evidence>
<keyword evidence="7 9" id="KW-0234">DNA repair</keyword>
<dbReference type="PROSITE" id="PS00374">
    <property type="entry name" value="MGMT"/>
    <property type="match status" value="1"/>
</dbReference>
<dbReference type="NCBIfam" id="TIGR00589">
    <property type="entry name" value="ogt"/>
    <property type="match status" value="1"/>
</dbReference>
<keyword evidence="5 9" id="KW-0808">Transferase</keyword>
<reference evidence="12 13" key="1">
    <citation type="submission" date="2020-07" db="EMBL/GenBank/DDBJ databases">
        <title>Sequencing the genomes of 1000 actinobacteria strains.</title>
        <authorList>
            <person name="Klenk H.-P."/>
        </authorList>
    </citation>
    <scope>NUCLEOTIDE SEQUENCE [LARGE SCALE GENOMIC DNA]</scope>
    <source>
        <strain evidence="12 13">DSM 22083</strain>
    </source>
</reference>
<comment type="miscellaneous">
    <text evidence="9">This enzyme catalyzes only one turnover and therefore is not strictly catalytic. According to one definition, an enzyme is a biocatalyst that acts repeatedly and over many reaction cycles.</text>
</comment>
<evidence type="ECO:0000256" key="9">
    <source>
        <dbReference type="HAMAP-Rule" id="MF_00772"/>
    </source>
</evidence>
<evidence type="ECO:0000259" key="11">
    <source>
        <dbReference type="Pfam" id="PF02870"/>
    </source>
</evidence>
<dbReference type="PANTHER" id="PTHR10815:SF5">
    <property type="entry name" value="METHYLATED-DNA--PROTEIN-CYSTEINE METHYLTRANSFERASE"/>
    <property type="match status" value="1"/>
</dbReference>
<dbReference type="SUPFAM" id="SSF46767">
    <property type="entry name" value="Methylated DNA-protein cysteine methyltransferase, C-terminal domain"/>
    <property type="match status" value="1"/>
</dbReference>
<name>A0A7Y9LEL9_9ACTN</name>
<dbReference type="GO" id="GO:0006307">
    <property type="term" value="P:DNA alkylation repair"/>
    <property type="evidence" value="ECO:0007669"/>
    <property type="project" value="UniProtKB-UniRule"/>
</dbReference>
<evidence type="ECO:0000256" key="5">
    <source>
        <dbReference type="ARBA" id="ARBA00022679"/>
    </source>
</evidence>
<feature type="domain" description="Methylated-DNA-[protein]-cysteine S-methyltransferase DNA binding" evidence="10">
    <location>
        <begin position="119"/>
        <end position="197"/>
    </location>
</feature>
<evidence type="ECO:0000313" key="13">
    <source>
        <dbReference type="Proteomes" id="UP000569914"/>
    </source>
</evidence>
<dbReference type="FunFam" id="1.10.10.10:FF:000214">
    <property type="entry name" value="Methylated-DNA--protein-cysteine methyltransferase"/>
    <property type="match status" value="1"/>
</dbReference>
<proteinExistence type="inferred from homology"/>
<comment type="caution">
    <text evidence="12">The sequence shown here is derived from an EMBL/GenBank/DDBJ whole genome shotgun (WGS) entry which is preliminary data.</text>
</comment>
<dbReference type="Gene3D" id="3.30.160.70">
    <property type="entry name" value="Methylated DNA-protein cysteine methyltransferase domain"/>
    <property type="match status" value="1"/>
</dbReference>
<comment type="similarity">
    <text evidence="2 9">Belongs to the MGMT family.</text>
</comment>
<evidence type="ECO:0000313" key="12">
    <source>
        <dbReference type="EMBL" id="NYE74025.1"/>
    </source>
</evidence>
<dbReference type="InterPro" id="IPR008332">
    <property type="entry name" value="MethylG_MeTrfase_N"/>
</dbReference>
<dbReference type="InterPro" id="IPR036631">
    <property type="entry name" value="MGMT_N_sf"/>
</dbReference>
<dbReference type="RefSeq" id="WP_179756016.1">
    <property type="nucleotide sequence ID" value="NZ_JACCBU010000001.1"/>
</dbReference>
<dbReference type="Gene3D" id="1.10.10.10">
    <property type="entry name" value="Winged helix-like DNA-binding domain superfamily/Winged helix DNA-binding domain"/>
    <property type="match status" value="1"/>
</dbReference>
<dbReference type="InterPro" id="IPR001497">
    <property type="entry name" value="MethylDNA_cys_MeTrfase_AS"/>
</dbReference>
<evidence type="ECO:0000256" key="4">
    <source>
        <dbReference type="ARBA" id="ARBA00022603"/>
    </source>
</evidence>
<evidence type="ECO:0000256" key="8">
    <source>
        <dbReference type="ARBA" id="ARBA00049348"/>
    </source>
</evidence>
<dbReference type="AlphaFoldDB" id="A0A7Y9LEL9"/>
<keyword evidence="6 9" id="KW-0227">DNA damage</keyword>
<keyword evidence="4 9" id="KW-0489">Methyltransferase</keyword>
<dbReference type="InterPro" id="IPR023546">
    <property type="entry name" value="MGMT"/>
</dbReference>
<evidence type="ECO:0000256" key="2">
    <source>
        <dbReference type="ARBA" id="ARBA00008711"/>
    </source>
</evidence>
<dbReference type="Proteomes" id="UP000569914">
    <property type="component" value="Unassembled WGS sequence"/>
</dbReference>
<comment type="subcellular location">
    <subcellularLocation>
        <location evidence="9">Cytoplasm</location>
    </subcellularLocation>
</comment>
<accession>A0A7Y9LEL9</accession>
<keyword evidence="3 9" id="KW-0963">Cytoplasm</keyword>
<feature type="active site" description="Nucleophile; methyl group acceptor" evidence="9">
    <location>
        <position position="169"/>
    </location>
</feature>
<comment type="function">
    <text evidence="9">Involved in the cellular defense against the biological effects of O6-methylguanine (O6-MeG) and O4-methylthymine (O4-MeT) in DNA. Repairs the methylated nucleobase in DNA by stoichiometrically transferring the methyl group to a cysteine residue in the enzyme. This is a suicide reaction: the enzyme is irreversibly inactivated.</text>
</comment>
<dbReference type="PANTHER" id="PTHR10815">
    <property type="entry name" value="METHYLATED-DNA--PROTEIN-CYSTEINE METHYLTRANSFERASE"/>
    <property type="match status" value="1"/>
</dbReference>
<dbReference type="GO" id="GO:0003908">
    <property type="term" value="F:methylated-DNA-[protein]-cysteine S-methyltransferase activity"/>
    <property type="evidence" value="ECO:0007669"/>
    <property type="project" value="UniProtKB-UniRule"/>
</dbReference>